<dbReference type="Gene3D" id="3.40.50.12420">
    <property type="match status" value="1"/>
</dbReference>
<dbReference type="InterPro" id="IPR029126">
    <property type="entry name" value="BpuSI_N"/>
</dbReference>
<dbReference type="InterPro" id="IPR051537">
    <property type="entry name" value="DNA_Adenine_Mtase"/>
</dbReference>
<dbReference type="InterPro" id="IPR029063">
    <property type="entry name" value="SAM-dependent_MTases_sf"/>
</dbReference>
<keyword evidence="10" id="KW-0378">Hydrolase</keyword>
<evidence type="ECO:0000256" key="4">
    <source>
        <dbReference type="ARBA" id="ARBA00022691"/>
    </source>
</evidence>
<evidence type="ECO:0000259" key="7">
    <source>
        <dbReference type="Pfam" id="PF02384"/>
    </source>
</evidence>
<dbReference type="Pfam" id="PF15516">
    <property type="entry name" value="BpuSI_N"/>
    <property type="match status" value="1"/>
</dbReference>
<dbReference type="Pfam" id="PF02384">
    <property type="entry name" value="N6_Mtase"/>
    <property type="match status" value="1"/>
</dbReference>
<organism evidence="10 11">
    <name type="scientific">Suilimivivens aceti</name>
    <dbReference type="NCBI Taxonomy" id="2981774"/>
    <lineage>
        <taxon>Bacteria</taxon>
        <taxon>Bacillati</taxon>
        <taxon>Bacillota</taxon>
        <taxon>Clostridia</taxon>
        <taxon>Lachnospirales</taxon>
        <taxon>Lachnospiraceae</taxon>
        <taxon>Suilimivivens</taxon>
    </lineage>
</organism>
<dbReference type="InterPro" id="IPR003356">
    <property type="entry name" value="DNA_methylase_A-5"/>
</dbReference>
<comment type="caution">
    <text evidence="10">The sequence shown here is derived from an EMBL/GenBank/DDBJ whole genome shotgun (WGS) entry which is preliminary data.</text>
</comment>
<evidence type="ECO:0000256" key="1">
    <source>
        <dbReference type="ARBA" id="ARBA00011900"/>
    </source>
</evidence>
<gene>
    <name evidence="10" type="ORF">OCV77_11650</name>
</gene>
<feature type="domain" description="Restriction endonuclease BpuSI N-terminal" evidence="8">
    <location>
        <begin position="2"/>
        <end position="152"/>
    </location>
</feature>
<sequence length="848" mass="93910">MISYSDSEVGTFHPICENAINQALVNLGLNTTYRAVHHRMTGSLEMDYVIENITTGKYLCVVEVKRTPAAVNSTRYQFQVMSYVQSNVGITEKPFYILTNLECAYSYRYDASRPSAYQQVLEPGFEKIASFSVDDEIAVKNKMALYFESKIQDFVADIYTYQLNLAEFVVHMEPLISDDKKWKTHLAVLLYEYIRGSFTHLHRTDLRDIRLFGSNVQQICREGGRVDFKGIFDYTVTSYLPTLSVPNKELIDLYDLGDQNISGDSVADVLHRMVSSGHEHEGEVATDIELARLVAALAKVEAGTITSSDVVCDPAAGSGNLISSAIEIMGLLPTQLMANDINSKLLELLSLRLGLDFARTVGPRNAPVVTNKDVTSMGTTDFSDVKILLMNPPYVAGINCVARKRAFFNAIRRLSGSVAMTNSGQMPLEAVFLELITELVAPGTVISCVFPSNFLTARGDEAQITRELVLSKFGLRTIFTYPGDEIFENVTKSTCVLVGRAKTPANDINVISSYTKVPDIDIHQFESVVGGTFSTTFSMIMPGLQAVTIPVTTLRGDLDEGWRYLNQEKLEAMTFIDANFNHSASFELLENIRIPMKRGTAGNAGGSDLLFICDELYDKYSSRGLAVSAAMRNSKYDSFIVGGGDSKFLDATINPPIMVDDIINDYITIAASATGGKQQRKAKTLTEWRTIVTKESNKGFHANSVLVPRASRAVGSAYLAEQRVFVSTNFLVCTFANAQDAMLVATWMTTIFYQLMCEISSKNDEGMRKMEVADIKKTYIPDLSTISATTISRLNAIKSSIEFVDLHDPQIRDVDTIWAEELFGANASAMLDETQRLLTYLANIREPQ</sequence>
<evidence type="ECO:0000259" key="8">
    <source>
        <dbReference type="Pfam" id="PF15516"/>
    </source>
</evidence>
<evidence type="ECO:0000256" key="6">
    <source>
        <dbReference type="ARBA" id="ARBA00047942"/>
    </source>
</evidence>
<name>A0ABT2T5E1_9FIRM</name>
<dbReference type="SUPFAM" id="SSF53335">
    <property type="entry name" value="S-adenosyl-L-methionine-dependent methyltransferases"/>
    <property type="match status" value="1"/>
</dbReference>
<proteinExistence type="predicted"/>
<accession>A0ABT2T5E1</accession>
<dbReference type="GO" id="GO:0016787">
    <property type="term" value="F:hydrolase activity"/>
    <property type="evidence" value="ECO:0007669"/>
    <property type="project" value="UniProtKB-KW"/>
</dbReference>
<keyword evidence="3" id="KW-0808">Transferase</keyword>
<dbReference type="Pfam" id="PF22008">
    <property type="entry name" value="BpuSI_TRD"/>
    <property type="match status" value="1"/>
</dbReference>
<evidence type="ECO:0000256" key="5">
    <source>
        <dbReference type="ARBA" id="ARBA00022747"/>
    </source>
</evidence>
<evidence type="ECO:0000256" key="2">
    <source>
        <dbReference type="ARBA" id="ARBA00022603"/>
    </source>
</evidence>
<evidence type="ECO:0000259" key="9">
    <source>
        <dbReference type="Pfam" id="PF22008"/>
    </source>
</evidence>
<evidence type="ECO:0000313" key="11">
    <source>
        <dbReference type="Proteomes" id="UP001652432"/>
    </source>
</evidence>
<dbReference type="RefSeq" id="WP_262575235.1">
    <property type="nucleotide sequence ID" value="NZ_JAOQKJ010000009.1"/>
</dbReference>
<keyword evidence="11" id="KW-1185">Reference proteome</keyword>
<protein>
    <recommendedName>
        <fullName evidence="1">site-specific DNA-methyltransferase (adenine-specific)</fullName>
        <ecNumber evidence="1">2.1.1.72</ecNumber>
    </recommendedName>
</protein>
<reference evidence="10 11" key="1">
    <citation type="journal article" date="2021" name="ISME Commun">
        <title>Automated analysis of genomic sequences facilitates high-throughput and comprehensive description of bacteria.</title>
        <authorList>
            <person name="Hitch T.C.A."/>
        </authorList>
    </citation>
    <scope>NUCLEOTIDE SEQUENCE [LARGE SCALE GENOMIC DNA]</scope>
    <source>
        <strain evidence="10 11">Sanger_18</strain>
    </source>
</reference>
<feature type="domain" description="DNA methylase adenine-specific" evidence="7">
    <location>
        <begin position="269"/>
        <end position="510"/>
    </location>
</feature>
<keyword evidence="5" id="KW-0680">Restriction system</keyword>
<keyword evidence="2" id="KW-0489">Methyltransferase</keyword>
<dbReference type="PRINTS" id="PR00507">
    <property type="entry name" value="N12N6MTFRASE"/>
</dbReference>
<dbReference type="PANTHER" id="PTHR42933">
    <property type="entry name" value="SLR6095 PROTEIN"/>
    <property type="match status" value="1"/>
</dbReference>
<dbReference type="PANTHER" id="PTHR42933:SF3">
    <property type="entry name" value="TYPE I RESTRICTION ENZYME MJAVIII METHYLASE SUBUNIT"/>
    <property type="match status" value="1"/>
</dbReference>
<keyword evidence="4" id="KW-0949">S-adenosyl-L-methionine</keyword>
<dbReference type="EMBL" id="JAOQKJ010000009">
    <property type="protein sequence ID" value="MCU6745137.1"/>
    <property type="molecule type" value="Genomic_DNA"/>
</dbReference>
<dbReference type="InterPro" id="IPR054164">
    <property type="entry name" value="BpuSI_TRD"/>
</dbReference>
<comment type="catalytic activity">
    <reaction evidence="6">
        <text>a 2'-deoxyadenosine in DNA + S-adenosyl-L-methionine = an N(6)-methyl-2'-deoxyadenosine in DNA + S-adenosyl-L-homocysteine + H(+)</text>
        <dbReference type="Rhea" id="RHEA:15197"/>
        <dbReference type="Rhea" id="RHEA-COMP:12418"/>
        <dbReference type="Rhea" id="RHEA-COMP:12419"/>
        <dbReference type="ChEBI" id="CHEBI:15378"/>
        <dbReference type="ChEBI" id="CHEBI:57856"/>
        <dbReference type="ChEBI" id="CHEBI:59789"/>
        <dbReference type="ChEBI" id="CHEBI:90615"/>
        <dbReference type="ChEBI" id="CHEBI:90616"/>
        <dbReference type="EC" id="2.1.1.72"/>
    </reaction>
</comment>
<dbReference type="Proteomes" id="UP001652432">
    <property type="component" value="Unassembled WGS sequence"/>
</dbReference>
<dbReference type="GO" id="GO:0004519">
    <property type="term" value="F:endonuclease activity"/>
    <property type="evidence" value="ECO:0007669"/>
    <property type="project" value="UniProtKB-KW"/>
</dbReference>
<evidence type="ECO:0000256" key="3">
    <source>
        <dbReference type="ARBA" id="ARBA00022679"/>
    </source>
</evidence>
<dbReference type="EC" id="2.1.1.72" evidence="1"/>
<keyword evidence="10" id="KW-0255">Endonuclease</keyword>
<feature type="domain" description="Restriction endonuclease BpuSI specificity" evidence="9">
    <location>
        <begin position="597"/>
        <end position="837"/>
    </location>
</feature>
<evidence type="ECO:0000313" key="10">
    <source>
        <dbReference type="EMBL" id="MCU6745137.1"/>
    </source>
</evidence>
<keyword evidence="10" id="KW-0540">Nuclease</keyword>
<dbReference type="Gene3D" id="3.90.1570.30">
    <property type="match status" value="1"/>
</dbReference>